<dbReference type="InterPro" id="IPR025363">
    <property type="entry name" value="DUF4267"/>
</dbReference>
<dbReference type="RefSeq" id="WP_273944144.1">
    <property type="nucleotide sequence ID" value="NZ_CP097263.1"/>
</dbReference>
<feature type="transmembrane region" description="Helical" evidence="1">
    <location>
        <begin position="6"/>
        <end position="26"/>
    </location>
</feature>
<feature type="transmembrane region" description="Helical" evidence="1">
    <location>
        <begin position="53"/>
        <end position="70"/>
    </location>
</feature>
<evidence type="ECO:0000313" key="3">
    <source>
        <dbReference type="Proteomes" id="UP001589810"/>
    </source>
</evidence>
<organism evidence="2 3">
    <name type="scientific">Kutzneria chonburiensis</name>
    <dbReference type="NCBI Taxonomy" id="1483604"/>
    <lineage>
        <taxon>Bacteria</taxon>
        <taxon>Bacillati</taxon>
        <taxon>Actinomycetota</taxon>
        <taxon>Actinomycetes</taxon>
        <taxon>Pseudonocardiales</taxon>
        <taxon>Pseudonocardiaceae</taxon>
        <taxon>Kutzneria</taxon>
    </lineage>
</organism>
<reference evidence="2 3" key="1">
    <citation type="submission" date="2024-09" db="EMBL/GenBank/DDBJ databases">
        <authorList>
            <person name="Sun Q."/>
            <person name="Mori K."/>
        </authorList>
    </citation>
    <scope>NUCLEOTIDE SEQUENCE [LARGE SCALE GENOMIC DNA]</scope>
    <source>
        <strain evidence="2 3">TBRC 1432</strain>
    </source>
</reference>
<protein>
    <submittedName>
        <fullName evidence="2">DUF4267 domain-containing protein</fullName>
    </submittedName>
</protein>
<dbReference type="Proteomes" id="UP001589810">
    <property type="component" value="Unassembled WGS sequence"/>
</dbReference>
<keyword evidence="3" id="KW-1185">Reference proteome</keyword>
<evidence type="ECO:0000313" key="2">
    <source>
        <dbReference type="EMBL" id="MFC0545608.1"/>
    </source>
</evidence>
<sequence>MYTATVVLAAVLGVAVVVMGAAYLLAPVANAKGFGLPDWPEGTLTAWLNVKGIRDLAMGLAILVLLATAGPHISGWYLLVSAVVPVGDALILLRHRGSKALAYGMHGATAVVVAAVGAALLLAG</sequence>
<comment type="caution">
    <text evidence="2">The sequence shown here is derived from an EMBL/GenBank/DDBJ whole genome shotgun (WGS) entry which is preliminary data.</text>
</comment>
<accession>A0ABV6MZ68</accession>
<keyword evidence="1" id="KW-1133">Transmembrane helix</keyword>
<dbReference type="Pfam" id="PF14087">
    <property type="entry name" value="DUF4267"/>
    <property type="match status" value="1"/>
</dbReference>
<proteinExistence type="predicted"/>
<dbReference type="EMBL" id="JBHLUD010000009">
    <property type="protein sequence ID" value="MFC0545608.1"/>
    <property type="molecule type" value="Genomic_DNA"/>
</dbReference>
<feature type="transmembrane region" description="Helical" evidence="1">
    <location>
        <begin position="100"/>
        <end position="123"/>
    </location>
</feature>
<evidence type="ECO:0000256" key="1">
    <source>
        <dbReference type="SAM" id="Phobius"/>
    </source>
</evidence>
<keyword evidence="1" id="KW-0812">Transmembrane</keyword>
<keyword evidence="1" id="KW-0472">Membrane</keyword>
<gene>
    <name evidence="2" type="ORF">ACFFH7_29125</name>
</gene>
<name>A0ABV6MZ68_9PSEU</name>